<comment type="caution">
    <text evidence="1">The sequence shown here is derived from an EMBL/GenBank/DDBJ whole genome shotgun (WGS) entry which is preliminary data.</text>
</comment>
<keyword evidence="2" id="KW-1185">Reference proteome</keyword>
<evidence type="ECO:0008006" key="3">
    <source>
        <dbReference type="Google" id="ProtNLM"/>
    </source>
</evidence>
<dbReference type="EMBL" id="LDJX01000007">
    <property type="protein sequence ID" value="KPM30776.1"/>
    <property type="molecule type" value="Genomic_DNA"/>
</dbReference>
<name>A0A0P7ASE1_9FLAO</name>
<protein>
    <recommendedName>
        <fullName evidence="3">DUF1800 domain-containing protein</fullName>
    </recommendedName>
</protein>
<dbReference type="RefSeq" id="WP_054560246.1">
    <property type="nucleotide sequence ID" value="NZ_LDJX01000007.1"/>
</dbReference>
<evidence type="ECO:0000313" key="2">
    <source>
        <dbReference type="Proteomes" id="UP000050280"/>
    </source>
</evidence>
<proteinExistence type="predicted"/>
<dbReference type="STRING" id="1300341.I595_3273"/>
<sequence length="460" mass="54123">METKHVQHLFHRAGFGILPSKLLSLSKMSRKNVVTGLVPKTKKFQKLQLELSGMEAMVKDATKGRLSKPQRKELQRLSREKLKEYNAAWIHRLVHTQEPFREKMTLFWANIFVCRDNHIFHAQQFNNILREHALGHLGDFLKAVAKAPSMSKYLNNRQNIKEKPNENFARELLELFTLGEGNYSEQDIKEAARAFSGWSFRPNGDFYLRQKKHDYGSKTFLGERGNFDGDDIINIILKQPQCARYICKKVYRYFVHPEINEDHLKEMEGVFYGSYDIAKLMQHVFMSDWFYEKEQHGSKIKSPIELLVGIQKIVPIHFMKKKQQLYLQRIMGQVLLYPPNVAGWKQNRNWIDGNTLLFRMKLASVLLNDAVIQVSEKGEFEDSFEAYYANTRKRGKKLNIERDWSIFSQEYVSLDRQSLRSYLIQAQIDKDTLLFLDTLTQLENKEYMVQLMSIPEYQLC</sequence>
<dbReference type="InterPro" id="IPR014917">
    <property type="entry name" value="DUF1800"/>
</dbReference>
<accession>A0A0P7ASE1</accession>
<dbReference type="Pfam" id="PF08811">
    <property type="entry name" value="DUF1800"/>
    <property type="match status" value="1"/>
</dbReference>
<dbReference type="PATRIC" id="fig|1300341.3.peg.3421"/>
<gene>
    <name evidence="1" type="ORF">I595_3273</name>
</gene>
<dbReference type="AlphaFoldDB" id="A0A0P7ASE1"/>
<dbReference type="OrthoDB" id="9772295at2"/>
<evidence type="ECO:0000313" key="1">
    <source>
        <dbReference type="EMBL" id="KPM30776.1"/>
    </source>
</evidence>
<dbReference type="Proteomes" id="UP000050280">
    <property type="component" value="Unassembled WGS sequence"/>
</dbReference>
<reference evidence="1 2" key="1">
    <citation type="submission" date="2015-09" db="EMBL/GenBank/DDBJ databases">
        <title>Genome sequence of the marine flavobacterium Croceitalea dokdonensis DOKDO 023 that contains proton- and sodium-pumping rhodopsins.</title>
        <authorList>
            <person name="Kwon S.-K."/>
            <person name="Lee H.K."/>
            <person name="Kwak M.-J."/>
            <person name="Kim J.F."/>
        </authorList>
    </citation>
    <scope>NUCLEOTIDE SEQUENCE [LARGE SCALE GENOMIC DNA]</scope>
    <source>
        <strain evidence="1 2">DOKDO 023</strain>
    </source>
</reference>
<organism evidence="1 2">
    <name type="scientific">Croceitalea dokdonensis DOKDO 023</name>
    <dbReference type="NCBI Taxonomy" id="1300341"/>
    <lineage>
        <taxon>Bacteria</taxon>
        <taxon>Pseudomonadati</taxon>
        <taxon>Bacteroidota</taxon>
        <taxon>Flavobacteriia</taxon>
        <taxon>Flavobacteriales</taxon>
        <taxon>Flavobacteriaceae</taxon>
        <taxon>Croceitalea</taxon>
    </lineage>
</organism>